<organism evidence="3">
    <name type="scientific">Cacopsylla melanoneura</name>
    <dbReference type="NCBI Taxonomy" id="428564"/>
    <lineage>
        <taxon>Eukaryota</taxon>
        <taxon>Metazoa</taxon>
        <taxon>Ecdysozoa</taxon>
        <taxon>Arthropoda</taxon>
        <taxon>Hexapoda</taxon>
        <taxon>Insecta</taxon>
        <taxon>Pterygota</taxon>
        <taxon>Neoptera</taxon>
        <taxon>Paraneoptera</taxon>
        <taxon>Hemiptera</taxon>
        <taxon>Sternorrhyncha</taxon>
        <taxon>Psylloidea</taxon>
        <taxon>Psyllidae</taxon>
        <taxon>Psyllinae</taxon>
        <taxon>Cacopsylla</taxon>
    </lineage>
</organism>
<reference evidence="3" key="1">
    <citation type="submission" date="2021-05" db="EMBL/GenBank/DDBJ databases">
        <authorList>
            <person name="Alioto T."/>
            <person name="Alioto T."/>
            <person name="Gomez Garrido J."/>
        </authorList>
    </citation>
    <scope>NUCLEOTIDE SEQUENCE</scope>
</reference>
<dbReference type="EMBL" id="HBUF01526632">
    <property type="protein sequence ID" value="CAG6750442.1"/>
    <property type="molecule type" value="Transcribed_RNA"/>
</dbReference>
<proteinExistence type="predicted"/>
<protein>
    <submittedName>
        <fullName evidence="3">Uncharacterized protein</fullName>
    </submittedName>
</protein>
<evidence type="ECO:0000313" key="3">
    <source>
        <dbReference type="EMBL" id="CAG6750442.1"/>
    </source>
</evidence>
<evidence type="ECO:0000256" key="2">
    <source>
        <dbReference type="SAM" id="Phobius"/>
    </source>
</evidence>
<name>A0A8D8ZQX5_9HEMI</name>
<feature type="transmembrane region" description="Helical" evidence="2">
    <location>
        <begin position="218"/>
        <end position="251"/>
    </location>
</feature>
<keyword evidence="2" id="KW-1133">Transmembrane helix</keyword>
<feature type="region of interest" description="Disordered" evidence="1">
    <location>
        <begin position="140"/>
        <end position="163"/>
    </location>
</feature>
<keyword evidence="2" id="KW-0472">Membrane</keyword>
<accession>A0A8D8ZQX5</accession>
<keyword evidence="2" id="KW-0812">Transmembrane</keyword>
<evidence type="ECO:0000256" key="1">
    <source>
        <dbReference type="SAM" id="MobiDB-lite"/>
    </source>
</evidence>
<dbReference type="AlphaFoldDB" id="A0A8D8ZQX5"/>
<sequence>MVCSWFGCRGGWTYSCDGYFNDSSTPLSTLETARVRILHTICSTLGVELGRCAALPDTRRILRTHRGAARWTHCASGIGFDSRYQFTGFNTVGLTGRRPRRAFNTGGKTGLSDIGTEGTYSGYRSCGGVNRTVGRWGRNCSTGSRSNGTGSRSNGSRSTGSNSVAGWRRCVAISITGHFHTFSTSLHAVEFANVGILPTISAAHWGILLRTEASLQTLWIGLSVEVVIVVLVVVVIVIIAATTVARVIIVLRGRGGSALRVGGVSVTTTCDSVDGSVCHSEPDTASYS</sequence>
<feature type="compositionally biased region" description="Low complexity" evidence="1">
    <location>
        <begin position="141"/>
        <end position="163"/>
    </location>
</feature>